<dbReference type="PANTHER" id="PTHR13119:SF12">
    <property type="entry name" value="PROTEIN SUPPRESSOR OF SABLE"/>
    <property type="match status" value="1"/>
</dbReference>
<dbReference type="InterPro" id="IPR000571">
    <property type="entry name" value="Znf_CCCH"/>
</dbReference>
<name>A0AAN9P353_PHACN</name>
<feature type="region of interest" description="Disordered" evidence="6">
    <location>
        <begin position="32"/>
        <end position="54"/>
    </location>
</feature>
<dbReference type="GO" id="GO:0005634">
    <property type="term" value="C:nucleus"/>
    <property type="evidence" value="ECO:0007669"/>
    <property type="project" value="TreeGrafter"/>
</dbReference>
<evidence type="ECO:0000313" key="9">
    <source>
        <dbReference type="Proteomes" id="UP001374584"/>
    </source>
</evidence>
<reference evidence="8 9" key="1">
    <citation type="submission" date="2024-01" db="EMBL/GenBank/DDBJ databases">
        <title>The genomes of 5 underutilized Papilionoideae crops provide insights into root nodulation and disease resistanc.</title>
        <authorList>
            <person name="Jiang F."/>
        </authorList>
    </citation>
    <scope>NUCLEOTIDE SEQUENCE [LARGE SCALE GENOMIC DNA]</scope>
    <source>
        <strain evidence="8">JINMINGXINNONG_FW02</strain>
        <tissue evidence="8">Leaves</tissue>
    </source>
</reference>
<sequence>MAFPPYRRSHLRSNTYHALVHLLSHLAEYNSSHETPTQPFNIPDNGSGRMDGVNQEKEPKCSEVVDSDFLDPISQKDILEVQELIKGVGDKDTDFTSNNMVLDDIEHMMAIEDTSNQVIGFDKEQKLINEFELVMKGTEDLLCDSDLIPLNAGFDEKLNDGCEVGLMDSQVDMEEGEISGDLGKDDNSFDVSSADALRQMQADEVQKPVNVTRNMIYPSMIKNQEKEKGCESTSSMLNSLQDGNNSRQVEPRTGGNKGIACRVEVAISEETFECKKEDKTKLVNASKRSKRGGKKEKKKMAYRMKRAAKNRELGVKSLQLQKYIQKPKLVSHCRHYLVGRCHEGDKCQFSHDVVPLTKSKPCSYFALHSCMKGDDCPFDHELSKYPCNNIVSQGSCRRGETCLFSHQVASKEDIPTPSNICRPVLSTVQSGNANSSTPLSNNHVSCSVQQNRITRSSGIHSRINVEHKVTNTAQKQTPPKGISFINLAKLKPSPSALKQGTVTKKESPLQAGTHKDQSAFEKTQNKVEIAEKFPSVTPKGVNFLSFGNGSVCGFKSHIRPNVSTENGFKLPQLLNFGLPEKANSSLNKNDYSKGSDRTKQSVSLTDIFLNEILGKNQSATEGMKSKFPDKTSATPSPFVSIQSSEHLKSGYHKHASNSGQKAFLSTLAFAAEHESDIKMKYPSGDSSA</sequence>
<feature type="domain" description="C3H1-type" evidence="7">
    <location>
        <begin position="327"/>
        <end position="354"/>
    </location>
</feature>
<feature type="compositionally biased region" description="Polar residues" evidence="6">
    <location>
        <begin position="234"/>
        <end position="248"/>
    </location>
</feature>
<dbReference type="InterPro" id="IPR045124">
    <property type="entry name" value="Su(sable)-like"/>
</dbReference>
<dbReference type="SMART" id="SM00356">
    <property type="entry name" value="ZnF_C3H1"/>
    <property type="match status" value="3"/>
</dbReference>
<evidence type="ECO:0000259" key="7">
    <source>
        <dbReference type="PROSITE" id="PS50103"/>
    </source>
</evidence>
<dbReference type="GO" id="GO:0003723">
    <property type="term" value="F:RNA binding"/>
    <property type="evidence" value="ECO:0007669"/>
    <property type="project" value="InterPro"/>
</dbReference>
<dbReference type="Gene3D" id="4.10.1000.10">
    <property type="entry name" value="Zinc finger, CCCH-type"/>
    <property type="match status" value="1"/>
</dbReference>
<evidence type="ECO:0000256" key="1">
    <source>
        <dbReference type="ARBA" id="ARBA00022723"/>
    </source>
</evidence>
<protein>
    <recommendedName>
        <fullName evidence="7">C3H1-type domain-containing protein</fullName>
    </recommendedName>
</protein>
<dbReference type="PROSITE" id="PS50103">
    <property type="entry name" value="ZF_C3H1"/>
    <property type="match status" value="3"/>
</dbReference>
<dbReference type="Proteomes" id="UP001374584">
    <property type="component" value="Unassembled WGS sequence"/>
</dbReference>
<feature type="domain" description="C3H1-type" evidence="7">
    <location>
        <begin position="356"/>
        <end position="383"/>
    </location>
</feature>
<dbReference type="InterPro" id="IPR036855">
    <property type="entry name" value="Znf_CCCH_sf"/>
</dbReference>
<dbReference type="AlphaFoldDB" id="A0AAN9P353"/>
<dbReference type="GO" id="GO:0045892">
    <property type="term" value="P:negative regulation of DNA-templated transcription"/>
    <property type="evidence" value="ECO:0007669"/>
    <property type="project" value="InterPro"/>
</dbReference>
<comment type="caution">
    <text evidence="8">The sequence shown here is derived from an EMBL/GenBank/DDBJ whole genome shotgun (WGS) entry which is preliminary data.</text>
</comment>
<keyword evidence="4 5" id="KW-0862">Zinc</keyword>
<keyword evidence="3 5" id="KW-0863">Zinc-finger</keyword>
<keyword evidence="9" id="KW-1185">Reference proteome</keyword>
<organism evidence="8 9">
    <name type="scientific">Phaseolus coccineus</name>
    <name type="common">Scarlet runner bean</name>
    <name type="synonym">Phaseolus multiflorus</name>
    <dbReference type="NCBI Taxonomy" id="3886"/>
    <lineage>
        <taxon>Eukaryota</taxon>
        <taxon>Viridiplantae</taxon>
        <taxon>Streptophyta</taxon>
        <taxon>Embryophyta</taxon>
        <taxon>Tracheophyta</taxon>
        <taxon>Spermatophyta</taxon>
        <taxon>Magnoliopsida</taxon>
        <taxon>eudicotyledons</taxon>
        <taxon>Gunneridae</taxon>
        <taxon>Pentapetalae</taxon>
        <taxon>rosids</taxon>
        <taxon>fabids</taxon>
        <taxon>Fabales</taxon>
        <taxon>Fabaceae</taxon>
        <taxon>Papilionoideae</taxon>
        <taxon>50 kb inversion clade</taxon>
        <taxon>NPAAA clade</taxon>
        <taxon>indigoferoid/millettioid clade</taxon>
        <taxon>Phaseoleae</taxon>
        <taxon>Phaseolus</taxon>
    </lineage>
</organism>
<feature type="zinc finger region" description="C3H1-type" evidence="5">
    <location>
        <begin position="386"/>
        <end position="409"/>
    </location>
</feature>
<evidence type="ECO:0000256" key="5">
    <source>
        <dbReference type="PROSITE-ProRule" id="PRU00723"/>
    </source>
</evidence>
<feature type="zinc finger region" description="C3H1-type" evidence="5">
    <location>
        <begin position="356"/>
        <end position="383"/>
    </location>
</feature>
<evidence type="ECO:0000256" key="2">
    <source>
        <dbReference type="ARBA" id="ARBA00022737"/>
    </source>
</evidence>
<feature type="zinc finger region" description="C3H1-type" evidence="5">
    <location>
        <begin position="327"/>
        <end position="354"/>
    </location>
</feature>
<accession>A0AAN9P353</accession>
<dbReference type="EMBL" id="JAYMYR010000001">
    <property type="protein sequence ID" value="KAK7382117.1"/>
    <property type="molecule type" value="Genomic_DNA"/>
</dbReference>
<proteinExistence type="predicted"/>
<feature type="region of interest" description="Disordered" evidence="6">
    <location>
        <begin position="234"/>
        <end position="254"/>
    </location>
</feature>
<feature type="region of interest" description="Disordered" evidence="6">
    <location>
        <begin position="499"/>
        <end position="520"/>
    </location>
</feature>
<evidence type="ECO:0000313" key="8">
    <source>
        <dbReference type="EMBL" id="KAK7382117.1"/>
    </source>
</evidence>
<keyword evidence="1 5" id="KW-0479">Metal-binding</keyword>
<dbReference type="GO" id="GO:0008270">
    <property type="term" value="F:zinc ion binding"/>
    <property type="evidence" value="ECO:0007669"/>
    <property type="project" value="UniProtKB-KW"/>
</dbReference>
<gene>
    <name evidence="8" type="ORF">VNO80_00828</name>
</gene>
<feature type="compositionally biased region" description="Basic and acidic residues" evidence="6">
    <location>
        <begin position="503"/>
        <end position="520"/>
    </location>
</feature>
<keyword evidence="2" id="KW-0677">Repeat</keyword>
<dbReference type="PANTHER" id="PTHR13119">
    <property type="entry name" value="ZINC FINGER CCCH DOMAIN-CONTAINING PROTEI"/>
    <property type="match status" value="1"/>
</dbReference>
<dbReference type="SUPFAM" id="SSF90229">
    <property type="entry name" value="CCCH zinc finger"/>
    <property type="match status" value="1"/>
</dbReference>
<evidence type="ECO:0000256" key="3">
    <source>
        <dbReference type="ARBA" id="ARBA00022771"/>
    </source>
</evidence>
<dbReference type="Pfam" id="PF14608">
    <property type="entry name" value="zf-CCCH_2"/>
    <property type="match status" value="2"/>
</dbReference>
<evidence type="ECO:0000256" key="4">
    <source>
        <dbReference type="ARBA" id="ARBA00022833"/>
    </source>
</evidence>
<feature type="domain" description="C3H1-type" evidence="7">
    <location>
        <begin position="386"/>
        <end position="409"/>
    </location>
</feature>
<evidence type="ECO:0000256" key="6">
    <source>
        <dbReference type="SAM" id="MobiDB-lite"/>
    </source>
</evidence>